<feature type="compositionally biased region" description="Gly residues" evidence="1">
    <location>
        <begin position="156"/>
        <end position="170"/>
    </location>
</feature>
<dbReference type="Pfam" id="PF14602">
    <property type="entry name" value="Hexapep_2"/>
    <property type="match status" value="1"/>
</dbReference>
<name>A0A7I7Y001_9MYCO</name>
<proteinExistence type="predicted"/>
<evidence type="ECO:0000313" key="2">
    <source>
        <dbReference type="EMBL" id="BBZ34889.1"/>
    </source>
</evidence>
<dbReference type="Proteomes" id="UP000466931">
    <property type="component" value="Chromosome"/>
</dbReference>
<reference evidence="2" key="2">
    <citation type="submission" date="2020-02" db="EMBL/GenBank/DDBJ databases">
        <authorList>
            <person name="Matsumoto Y."/>
            <person name="Motooka D."/>
            <person name="Nakamura S."/>
        </authorList>
    </citation>
    <scope>NUCLEOTIDE SEQUENCE</scope>
    <source>
        <strain evidence="2">JCM 13671</strain>
    </source>
</reference>
<protein>
    <submittedName>
        <fullName evidence="2">Uncharacterized protein</fullName>
    </submittedName>
</protein>
<sequence length="170" mass="17422">MTPEQIWLASIRMHRARRYRLARILKAVNALVFSTALPPEAEVAADVRLWHHGLSVVIHPDTRIGSGVEIAQGVTIAAGAPHAGSGLGVTIEDGVSIGAGACVIPKEGTGLTLGRGCIVGANAVVTKDVPAYAVAVGQPATVRARTPREMASPDGQGRGCEAGEIGGSPH</sequence>
<organism evidence="2 3">
    <name type="scientific">Mycolicibacterium confluentis</name>
    <dbReference type="NCBI Taxonomy" id="28047"/>
    <lineage>
        <taxon>Bacteria</taxon>
        <taxon>Bacillati</taxon>
        <taxon>Actinomycetota</taxon>
        <taxon>Actinomycetes</taxon>
        <taxon>Mycobacteriales</taxon>
        <taxon>Mycobacteriaceae</taxon>
        <taxon>Mycolicibacterium</taxon>
    </lineage>
</organism>
<dbReference type="RefSeq" id="WP_085148942.1">
    <property type="nucleotide sequence ID" value="NZ_AP022612.1"/>
</dbReference>
<dbReference type="SUPFAM" id="SSF51161">
    <property type="entry name" value="Trimeric LpxA-like enzymes"/>
    <property type="match status" value="1"/>
</dbReference>
<dbReference type="InterPro" id="IPR001451">
    <property type="entry name" value="Hexapep"/>
</dbReference>
<evidence type="ECO:0000313" key="3">
    <source>
        <dbReference type="Proteomes" id="UP000466931"/>
    </source>
</evidence>
<dbReference type="InterPro" id="IPR051159">
    <property type="entry name" value="Hexapeptide_acetyltransf"/>
</dbReference>
<dbReference type="Gene3D" id="2.160.10.10">
    <property type="entry name" value="Hexapeptide repeat proteins"/>
    <property type="match status" value="1"/>
</dbReference>
<keyword evidence="3" id="KW-1185">Reference proteome</keyword>
<reference evidence="2" key="1">
    <citation type="journal article" date="2019" name="Emerg. Microbes Infect.">
        <title>Comprehensive subspecies identification of 175 nontuberculous mycobacteria species based on 7547 genomic profiles.</title>
        <authorList>
            <person name="Matsumoto Y."/>
            <person name="Kinjo T."/>
            <person name="Motooka D."/>
            <person name="Nabeya D."/>
            <person name="Jung N."/>
            <person name="Uechi K."/>
            <person name="Horii T."/>
            <person name="Iida T."/>
            <person name="Fujita J."/>
            <person name="Nakamura S."/>
        </authorList>
    </citation>
    <scope>NUCLEOTIDE SEQUENCE [LARGE SCALE GENOMIC DNA]</scope>
    <source>
        <strain evidence="2">JCM 13671</strain>
    </source>
</reference>
<feature type="region of interest" description="Disordered" evidence="1">
    <location>
        <begin position="146"/>
        <end position="170"/>
    </location>
</feature>
<dbReference type="EMBL" id="AP022612">
    <property type="protein sequence ID" value="BBZ34889.1"/>
    <property type="molecule type" value="Genomic_DNA"/>
</dbReference>
<dbReference type="PANTHER" id="PTHR23416">
    <property type="entry name" value="SIALIC ACID SYNTHASE-RELATED"/>
    <property type="match status" value="1"/>
</dbReference>
<gene>
    <name evidence="2" type="ORF">MCNF_34940</name>
</gene>
<accession>A0A7I7Y001</accession>
<dbReference type="InterPro" id="IPR011004">
    <property type="entry name" value="Trimer_LpxA-like_sf"/>
</dbReference>
<evidence type="ECO:0000256" key="1">
    <source>
        <dbReference type="SAM" id="MobiDB-lite"/>
    </source>
</evidence>
<dbReference type="AlphaFoldDB" id="A0A7I7Y001"/>